<keyword evidence="5" id="KW-1185">Reference proteome</keyword>
<protein>
    <submittedName>
        <fullName evidence="4">Sulfotransferase family protein</fullName>
    </submittedName>
</protein>
<dbReference type="InterPro" id="IPR027417">
    <property type="entry name" value="P-loop_NTPase"/>
</dbReference>
<dbReference type="Proteomes" id="UP000220034">
    <property type="component" value="Unassembled WGS sequence"/>
</dbReference>
<keyword evidence="1 4" id="KW-0808">Transferase</keyword>
<evidence type="ECO:0000313" key="5">
    <source>
        <dbReference type="Proteomes" id="UP000220034"/>
    </source>
</evidence>
<dbReference type="AlphaFoldDB" id="A0A2C9CYA9"/>
<evidence type="ECO:0000256" key="2">
    <source>
        <dbReference type="ARBA" id="ARBA00023180"/>
    </source>
</evidence>
<dbReference type="PANTHER" id="PTHR10605">
    <property type="entry name" value="HEPARAN SULFATE SULFOTRANSFERASE"/>
    <property type="match status" value="1"/>
</dbReference>
<name>A0A2C9CYA9_9RHOB</name>
<reference evidence="5" key="1">
    <citation type="submission" date="2017-09" db="EMBL/GenBank/DDBJ databases">
        <authorList>
            <person name="Varghese N."/>
            <person name="Submissions S."/>
        </authorList>
    </citation>
    <scope>NUCLEOTIDE SEQUENCE [LARGE SCALE GENOMIC DNA]</scope>
    <source>
        <strain evidence="5">C7</strain>
    </source>
</reference>
<proteinExistence type="predicted"/>
<evidence type="ECO:0000313" key="4">
    <source>
        <dbReference type="EMBL" id="SOH95439.1"/>
    </source>
</evidence>
<evidence type="ECO:0000256" key="1">
    <source>
        <dbReference type="ARBA" id="ARBA00022679"/>
    </source>
</evidence>
<dbReference type="SUPFAM" id="SSF52540">
    <property type="entry name" value="P-loop containing nucleoside triphosphate hydrolases"/>
    <property type="match status" value="1"/>
</dbReference>
<evidence type="ECO:0000259" key="3">
    <source>
        <dbReference type="Pfam" id="PF00685"/>
    </source>
</evidence>
<dbReference type="EMBL" id="OCTN01000011">
    <property type="protein sequence ID" value="SOH95439.1"/>
    <property type="molecule type" value="Genomic_DNA"/>
</dbReference>
<feature type="domain" description="Sulfotransferase" evidence="3">
    <location>
        <begin position="15"/>
        <end position="214"/>
    </location>
</feature>
<gene>
    <name evidence="4" type="ORF">SAMN06273572_11118</name>
</gene>
<accession>A0A2C9CYA9</accession>
<sequence>MHEPPTPAQLEWIPNLFIAGAPKAGTSSVHQWIAAHPDATGSREKETYFLVDPGTHMHRPQAHIRQGYESWRDQFAATARSSAKVIVESTPGYMYSATAKSVIPALANDAKCLFILREPSQQIYSLYNYFHNNWNWIPDHMDFATFVDAARAKTCDFNGNELAQNALENAAYIHHLREWRQHLGPNRMMVRNFDEVRQDQGTFIKDVAQWVGLSPDFYESYDFPHENETYMPASRKLQKLNVAVRHLLPQGAAYNRLRSLYRTLNTSNKTLTQSATDTAVLAELRAEFRNVNEQLSAEFGIHFE</sequence>
<dbReference type="GO" id="GO:0008146">
    <property type="term" value="F:sulfotransferase activity"/>
    <property type="evidence" value="ECO:0007669"/>
    <property type="project" value="InterPro"/>
</dbReference>
<dbReference type="InterPro" id="IPR037359">
    <property type="entry name" value="NST/OST"/>
</dbReference>
<dbReference type="InterPro" id="IPR000863">
    <property type="entry name" value="Sulfotransferase_dom"/>
</dbReference>
<dbReference type="RefSeq" id="WP_180956047.1">
    <property type="nucleotide sequence ID" value="NZ_OCTN01000011.1"/>
</dbReference>
<dbReference type="PANTHER" id="PTHR10605:SF56">
    <property type="entry name" value="BIFUNCTIONAL HEPARAN SULFATE N-DEACETYLASE_N-SULFOTRANSFERASE"/>
    <property type="match status" value="1"/>
</dbReference>
<keyword evidence="2" id="KW-0325">Glycoprotein</keyword>
<organism evidence="4 5">
    <name type="scientific">Pontivivens marinum</name>
    <dbReference type="NCBI Taxonomy" id="1690039"/>
    <lineage>
        <taxon>Bacteria</taxon>
        <taxon>Pseudomonadati</taxon>
        <taxon>Pseudomonadota</taxon>
        <taxon>Alphaproteobacteria</taxon>
        <taxon>Rhodobacterales</taxon>
        <taxon>Paracoccaceae</taxon>
        <taxon>Pontivivens</taxon>
    </lineage>
</organism>
<dbReference type="Gene3D" id="3.40.50.300">
    <property type="entry name" value="P-loop containing nucleotide triphosphate hydrolases"/>
    <property type="match status" value="1"/>
</dbReference>
<dbReference type="Pfam" id="PF00685">
    <property type="entry name" value="Sulfotransfer_1"/>
    <property type="match status" value="1"/>
</dbReference>